<evidence type="ECO:0000313" key="3">
    <source>
        <dbReference type="Proteomes" id="UP001152795"/>
    </source>
</evidence>
<dbReference type="OrthoDB" id="9068259at2759"/>
<gene>
    <name evidence="2" type="ORF">PACLA_8A082268</name>
</gene>
<name>A0A7D9L0Y7_PARCT</name>
<comment type="caution">
    <text evidence="2">The sequence shown here is derived from an EMBL/GenBank/DDBJ whole genome shotgun (WGS) entry which is preliminary data.</text>
</comment>
<organism evidence="2 3">
    <name type="scientific">Paramuricea clavata</name>
    <name type="common">Red gorgonian</name>
    <name type="synonym">Violescent sea-whip</name>
    <dbReference type="NCBI Taxonomy" id="317549"/>
    <lineage>
        <taxon>Eukaryota</taxon>
        <taxon>Metazoa</taxon>
        <taxon>Cnidaria</taxon>
        <taxon>Anthozoa</taxon>
        <taxon>Octocorallia</taxon>
        <taxon>Malacalcyonacea</taxon>
        <taxon>Plexauridae</taxon>
        <taxon>Paramuricea</taxon>
    </lineage>
</organism>
<reference evidence="2" key="1">
    <citation type="submission" date="2020-04" db="EMBL/GenBank/DDBJ databases">
        <authorList>
            <person name="Alioto T."/>
            <person name="Alioto T."/>
            <person name="Gomez Garrido J."/>
        </authorList>
    </citation>
    <scope>NUCLEOTIDE SEQUENCE</scope>
    <source>
        <strain evidence="2">A484AB</strain>
    </source>
</reference>
<accession>A0A7D9L0Y7</accession>
<sequence length="174" mass="19943">MVDETSTQASSSLPQGKEARIVNSEDKVAKKKRYYTERDASKIYLFDQHVRWRELMNKLALKSDKELAAVLLDNYMSRKNQHLEGELGELPNSEEPQQVSTTTPTHIHSPAVSLIRNLERAAHGFSTPKRRRLSIDNVLLPSPAMHHRKLRKWFIITQGVIVPNSYNKSAPWSL</sequence>
<protein>
    <submittedName>
        <fullName evidence="2">Uncharacterized protein</fullName>
    </submittedName>
</protein>
<proteinExistence type="predicted"/>
<keyword evidence="3" id="KW-1185">Reference proteome</keyword>
<dbReference type="EMBL" id="CACRXK020012280">
    <property type="protein sequence ID" value="CAB4023038.1"/>
    <property type="molecule type" value="Genomic_DNA"/>
</dbReference>
<evidence type="ECO:0000313" key="2">
    <source>
        <dbReference type="EMBL" id="CAB4023038.1"/>
    </source>
</evidence>
<evidence type="ECO:0000256" key="1">
    <source>
        <dbReference type="SAM" id="MobiDB-lite"/>
    </source>
</evidence>
<feature type="compositionally biased region" description="Polar residues" evidence="1">
    <location>
        <begin position="94"/>
        <end position="106"/>
    </location>
</feature>
<dbReference type="AlphaFoldDB" id="A0A7D9L0Y7"/>
<feature type="region of interest" description="Disordered" evidence="1">
    <location>
        <begin position="88"/>
        <end position="107"/>
    </location>
</feature>
<dbReference type="Proteomes" id="UP001152795">
    <property type="component" value="Unassembled WGS sequence"/>
</dbReference>